<reference evidence="3" key="1">
    <citation type="journal article" date="2014" name="Nucleic Acids Res.">
        <title>The evolutionary dynamics of variant antigen genes in Babesia reveal a history of genomic innovation underlying host-parasite interaction.</title>
        <authorList>
            <person name="Jackson A.P."/>
            <person name="Otto T.D."/>
            <person name="Darby A."/>
            <person name="Ramaprasad A."/>
            <person name="Xia D."/>
            <person name="Echaide I.E."/>
            <person name="Farber M."/>
            <person name="Gahlot S."/>
            <person name="Gamble J."/>
            <person name="Gupta D."/>
            <person name="Gupta Y."/>
            <person name="Jackson L."/>
            <person name="Malandrin L."/>
            <person name="Malas T.B."/>
            <person name="Moussa E."/>
            <person name="Nair M."/>
            <person name="Reid A.J."/>
            <person name="Sanders M."/>
            <person name="Sharma J."/>
            <person name="Tracey A."/>
            <person name="Quail M.A."/>
            <person name="Weir W."/>
            <person name="Wastling J.M."/>
            <person name="Hall N."/>
            <person name="Willadsen P."/>
            <person name="Lingelbach K."/>
            <person name="Shiels B."/>
            <person name="Tait A."/>
            <person name="Berriman M."/>
            <person name="Allred D.R."/>
            <person name="Pain A."/>
        </authorList>
    </citation>
    <scope>NUCLEOTIDE SEQUENCE</scope>
    <source>
        <strain evidence="3">1802A</strain>
    </source>
</reference>
<feature type="compositionally biased region" description="Low complexity" evidence="1">
    <location>
        <begin position="704"/>
        <end position="714"/>
    </location>
</feature>
<evidence type="ECO:0000313" key="3">
    <source>
        <dbReference type="EMBL" id="KAK1934387.1"/>
    </source>
</evidence>
<dbReference type="GO" id="GO:0071038">
    <property type="term" value="P:TRAMP-dependent tRNA surveillance pathway"/>
    <property type="evidence" value="ECO:0007669"/>
    <property type="project" value="TreeGrafter"/>
</dbReference>
<keyword evidence="4" id="KW-1185">Reference proteome</keyword>
<organism evidence="3 4">
    <name type="scientific">Babesia divergens</name>
    <dbReference type="NCBI Taxonomy" id="32595"/>
    <lineage>
        <taxon>Eukaryota</taxon>
        <taxon>Sar</taxon>
        <taxon>Alveolata</taxon>
        <taxon>Apicomplexa</taxon>
        <taxon>Aconoidasida</taxon>
        <taxon>Piroplasmida</taxon>
        <taxon>Babesiidae</taxon>
        <taxon>Babesia</taxon>
    </lineage>
</organism>
<dbReference type="SMART" id="SM00474">
    <property type="entry name" value="35EXOc"/>
    <property type="match status" value="1"/>
</dbReference>
<protein>
    <submittedName>
        <fullName evidence="3">Exosome component 10</fullName>
    </submittedName>
</protein>
<dbReference type="InterPro" id="IPR036397">
    <property type="entry name" value="RNaseH_sf"/>
</dbReference>
<dbReference type="InterPro" id="IPR002562">
    <property type="entry name" value="3'-5'_exonuclease_dom"/>
</dbReference>
<dbReference type="Gene3D" id="3.30.420.10">
    <property type="entry name" value="Ribonuclease H-like superfamily/Ribonuclease H"/>
    <property type="match status" value="1"/>
</dbReference>
<feature type="compositionally biased region" description="Basic residues" evidence="1">
    <location>
        <begin position="844"/>
        <end position="853"/>
    </location>
</feature>
<accession>A0AAD9LG48</accession>
<evidence type="ECO:0000259" key="2">
    <source>
        <dbReference type="SMART" id="SM00474"/>
    </source>
</evidence>
<dbReference type="GO" id="GO:0003727">
    <property type="term" value="F:single-stranded RNA binding"/>
    <property type="evidence" value="ECO:0007669"/>
    <property type="project" value="TreeGrafter"/>
</dbReference>
<dbReference type="SUPFAM" id="SSF53098">
    <property type="entry name" value="Ribonuclease H-like"/>
    <property type="match status" value="1"/>
</dbReference>
<comment type="caution">
    <text evidence="3">The sequence shown here is derived from an EMBL/GenBank/DDBJ whole genome shotgun (WGS) entry which is preliminary data.</text>
</comment>
<dbReference type="InterPro" id="IPR012337">
    <property type="entry name" value="RNaseH-like_sf"/>
</dbReference>
<sequence length="871" mass="94750">MELFVDLLDLQLHSLADDEFLLSDIDPPRPVKSHLNKLITAATDVVVASNNLPTDLDYSVSVNCPEFSSMMSELSTLCSKTISGVEKVFKTMGVDDSINVLSCDALDTLCEEIGLGLNVHRSDSSQTVSSFRRQAKKKQAHKSSATSAENAVVDRCPAVNLNKRLRQLSLDIRADSYKRVQKHRQNQWSDLIDNFSFDLLRRPNVPKFNPIQPSVSIGRPLLEAEASVDADLGHDHKFVPILCPRFGYLNAGSQSKGSTAVLPHPYVAELNALEWSDTEQEHSHRGRKILGGGSLLDINVNAHGPSGPLNGCTMVQTMKDLEAMISQLKECDVIAIDVEHYNGQSYRGFVCLVQISGGDTDWVVDPFGIFGEMWRLNEVTTDPCILKVMHGAESDVLWLQRDFGVYIVNMFDTLKAAEVCCVSGGHSLSSLLKNLMGVSLDKSYQLADWRIRPIPSGMLNYAAADTHYLIALYNVLKNRALELDSIGDEEGVCGCADYRVQRIMMRSRGVCLRQYRERSFDAVACAIAALRKNGQDPAGISHLSFNILVNVMSLRNYAARVLDESETFLLPDYACVILALAGSSGSTSEKFLRAAQKHMSLLDREIPYVVSLRNNLKDAITLLDSSKVVLSYPIRLCNVEEFVSQGSVKVADERLFPSGGNEATIRAPTRVPRTRSRSASYIYNNTNPDSVRSALAVYTTLSGGEAAGPRAAPAKNSHKRTKKSKPSTNVGREGPATAAVAKDNAIVSSGAKASTEASVTCKAEDAVKTATAAKAAKSNGSDKRSAKTVLSRIPKGPRRLRRLENKRGKGRAAAADTNTAAGNKADRAPTSDSRPVEGKPSAASRRRRRRRRAATSAAATAQGQANAVPPD</sequence>
<evidence type="ECO:0000313" key="4">
    <source>
        <dbReference type="Proteomes" id="UP001195914"/>
    </source>
</evidence>
<dbReference type="GO" id="GO:0071044">
    <property type="term" value="P:histone mRNA catabolic process"/>
    <property type="evidence" value="ECO:0007669"/>
    <property type="project" value="TreeGrafter"/>
</dbReference>
<dbReference type="GO" id="GO:0071040">
    <property type="term" value="P:nuclear polyadenylation-dependent antisense transcript catabolic process"/>
    <property type="evidence" value="ECO:0007669"/>
    <property type="project" value="TreeGrafter"/>
</dbReference>
<dbReference type="EMBL" id="JAHBMH010000063">
    <property type="protein sequence ID" value="KAK1934387.1"/>
    <property type="molecule type" value="Genomic_DNA"/>
</dbReference>
<feature type="compositionally biased region" description="Low complexity" evidence="1">
    <location>
        <begin position="811"/>
        <end position="823"/>
    </location>
</feature>
<feature type="domain" description="3'-5' exonuclease" evidence="2">
    <location>
        <begin position="312"/>
        <end position="481"/>
    </location>
</feature>
<dbReference type="GO" id="GO:0000176">
    <property type="term" value="C:nuclear exosome (RNase complex)"/>
    <property type="evidence" value="ECO:0007669"/>
    <property type="project" value="TreeGrafter"/>
</dbReference>
<dbReference type="GO" id="GO:0000467">
    <property type="term" value="P:exonucleolytic trimming to generate mature 3'-end of 5.8S rRNA from tricistronic rRNA transcript (SSU-rRNA, 5.8S rRNA, LSU-rRNA)"/>
    <property type="evidence" value="ECO:0007669"/>
    <property type="project" value="InterPro"/>
</dbReference>
<feature type="region of interest" description="Disordered" evidence="1">
    <location>
        <begin position="704"/>
        <end position="737"/>
    </location>
</feature>
<dbReference type="GO" id="GO:0071037">
    <property type="term" value="P:nuclear polyadenylation-dependent snRNA catabolic process"/>
    <property type="evidence" value="ECO:0007669"/>
    <property type="project" value="TreeGrafter"/>
</dbReference>
<feature type="region of interest" description="Disordered" evidence="1">
    <location>
        <begin position="661"/>
        <end position="681"/>
    </location>
</feature>
<dbReference type="GO" id="GO:0071036">
    <property type="term" value="P:nuclear polyadenylation-dependent snoRNA catabolic process"/>
    <property type="evidence" value="ECO:0007669"/>
    <property type="project" value="TreeGrafter"/>
</dbReference>
<dbReference type="InterPro" id="IPR045092">
    <property type="entry name" value="Rrp6-like"/>
</dbReference>
<dbReference type="AlphaFoldDB" id="A0AAD9LG48"/>
<feature type="compositionally biased region" description="Basic residues" evidence="1">
    <location>
        <begin position="716"/>
        <end position="725"/>
    </location>
</feature>
<reference evidence="3" key="2">
    <citation type="submission" date="2021-05" db="EMBL/GenBank/DDBJ databases">
        <authorList>
            <person name="Pain A."/>
        </authorList>
    </citation>
    <scope>NUCLEOTIDE SEQUENCE</scope>
    <source>
        <strain evidence="3">1802A</strain>
    </source>
</reference>
<dbReference type="GO" id="GO:0071035">
    <property type="term" value="P:nuclear polyadenylation-dependent rRNA catabolic process"/>
    <property type="evidence" value="ECO:0007669"/>
    <property type="project" value="TreeGrafter"/>
</dbReference>
<dbReference type="PANTHER" id="PTHR12124:SF47">
    <property type="entry name" value="EXOSOME COMPONENT 10"/>
    <property type="match status" value="1"/>
</dbReference>
<dbReference type="PANTHER" id="PTHR12124">
    <property type="entry name" value="POLYMYOSITIS/SCLERODERMA AUTOANTIGEN-RELATED"/>
    <property type="match status" value="1"/>
</dbReference>
<dbReference type="GO" id="GO:0071039">
    <property type="term" value="P:nuclear polyadenylation-dependent CUT catabolic process"/>
    <property type="evidence" value="ECO:0007669"/>
    <property type="project" value="TreeGrafter"/>
</dbReference>
<dbReference type="GO" id="GO:0071051">
    <property type="term" value="P:poly(A)-dependent snoRNA 3'-end processing"/>
    <property type="evidence" value="ECO:0007669"/>
    <property type="project" value="TreeGrafter"/>
</dbReference>
<dbReference type="Proteomes" id="UP001195914">
    <property type="component" value="Unassembled WGS sequence"/>
</dbReference>
<name>A0AAD9LG48_BABDI</name>
<feature type="compositionally biased region" description="Basic and acidic residues" evidence="1">
    <location>
        <begin position="824"/>
        <end position="837"/>
    </location>
</feature>
<proteinExistence type="predicted"/>
<evidence type="ECO:0000256" key="1">
    <source>
        <dbReference type="SAM" id="MobiDB-lite"/>
    </source>
</evidence>
<gene>
    <name evidence="3" type="ORF">X943_003647</name>
</gene>
<dbReference type="Pfam" id="PF01612">
    <property type="entry name" value="DNA_pol_A_exo1"/>
    <property type="match status" value="1"/>
</dbReference>
<feature type="region of interest" description="Disordered" evidence="1">
    <location>
        <begin position="773"/>
        <end position="871"/>
    </location>
</feature>
<dbReference type="GO" id="GO:0005730">
    <property type="term" value="C:nucleolus"/>
    <property type="evidence" value="ECO:0007669"/>
    <property type="project" value="TreeGrafter"/>
</dbReference>
<dbReference type="GO" id="GO:0000175">
    <property type="term" value="F:3'-5'-RNA exonuclease activity"/>
    <property type="evidence" value="ECO:0007669"/>
    <property type="project" value="InterPro"/>
</dbReference>